<dbReference type="Proteomes" id="UP000070328">
    <property type="component" value="Unassembled WGS sequence"/>
</dbReference>
<proteinExistence type="predicted"/>
<evidence type="ECO:0000313" key="2">
    <source>
        <dbReference type="EMBL" id="KXH49207.1"/>
    </source>
</evidence>
<feature type="signal peptide" evidence="1">
    <location>
        <begin position="1"/>
        <end position="21"/>
    </location>
</feature>
<comment type="caution">
    <text evidence="2">The sequence shown here is derived from an EMBL/GenBank/DDBJ whole genome shotgun (WGS) entry which is preliminary data.</text>
</comment>
<accession>A0A135TM67</accession>
<evidence type="ECO:0000256" key="1">
    <source>
        <dbReference type="SAM" id="SignalP"/>
    </source>
</evidence>
<sequence>MLQSTFAVAFLALAAIPGTLAGWNGHATTPATNNCVRSCAAGEEQGCPTLCKKIGLREGCGTRASPASRFVKIENQYKEANVFFFPSNSGACWCTNDDTKSFINADRPVDDKRDEIKTYRETKA</sequence>
<keyword evidence="3" id="KW-1185">Reference proteome</keyword>
<name>A0A135TM67_9PEZI</name>
<dbReference type="EMBL" id="JFBX01000119">
    <property type="protein sequence ID" value="KXH49207.1"/>
    <property type="molecule type" value="Genomic_DNA"/>
</dbReference>
<feature type="chain" id="PRO_5007803830" evidence="1">
    <location>
        <begin position="22"/>
        <end position="124"/>
    </location>
</feature>
<protein>
    <submittedName>
        <fullName evidence="2">Uncharacterized protein</fullName>
    </submittedName>
</protein>
<reference evidence="2 3" key="1">
    <citation type="submission" date="2014-02" db="EMBL/GenBank/DDBJ databases">
        <title>The genome sequence of Colletotrichum simmondsii CBS122122.</title>
        <authorList>
            <person name="Baroncelli R."/>
            <person name="Thon M.R."/>
        </authorList>
    </citation>
    <scope>NUCLEOTIDE SEQUENCE [LARGE SCALE GENOMIC DNA]</scope>
    <source>
        <strain evidence="2 3">CBS122122</strain>
    </source>
</reference>
<dbReference type="OrthoDB" id="4811952at2759"/>
<keyword evidence="1" id="KW-0732">Signal</keyword>
<dbReference type="AlphaFoldDB" id="A0A135TM67"/>
<organism evidence="2 3">
    <name type="scientific">Colletotrichum simmondsii</name>
    <dbReference type="NCBI Taxonomy" id="703756"/>
    <lineage>
        <taxon>Eukaryota</taxon>
        <taxon>Fungi</taxon>
        <taxon>Dikarya</taxon>
        <taxon>Ascomycota</taxon>
        <taxon>Pezizomycotina</taxon>
        <taxon>Sordariomycetes</taxon>
        <taxon>Hypocreomycetidae</taxon>
        <taxon>Glomerellales</taxon>
        <taxon>Glomerellaceae</taxon>
        <taxon>Colletotrichum</taxon>
        <taxon>Colletotrichum acutatum species complex</taxon>
    </lineage>
</organism>
<evidence type="ECO:0000313" key="3">
    <source>
        <dbReference type="Proteomes" id="UP000070328"/>
    </source>
</evidence>
<gene>
    <name evidence="2" type="ORF">CSIM01_12154</name>
</gene>